<feature type="compositionally biased region" description="Low complexity" evidence="1">
    <location>
        <begin position="30"/>
        <end position="50"/>
    </location>
</feature>
<accession>A0AAW1RZT2</accession>
<feature type="region of interest" description="Disordered" evidence="1">
    <location>
        <begin position="642"/>
        <end position="666"/>
    </location>
</feature>
<feature type="region of interest" description="Disordered" evidence="1">
    <location>
        <begin position="197"/>
        <end position="307"/>
    </location>
</feature>
<evidence type="ECO:0000313" key="3">
    <source>
        <dbReference type="Proteomes" id="UP001438707"/>
    </source>
</evidence>
<feature type="region of interest" description="Disordered" evidence="1">
    <location>
        <begin position="341"/>
        <end position="401"/>
    </location>
</feature>
<proteinExistence type="predicted"/>
<sequence>MPASLSAPQISLAPQPIHIQHAYMRAHSMSQTASAAAPSQPTTTSQPDQPGLGSESEYGPAEHDPQLPVSSMADLHMPQVLCSHAAAGTDYQAPSLPRHLQQPLQPACSQQAILANQQASSSLQIALQVQQPSWHNGVDANDGPEPLSPEPPSPPAWEENPDVSGKLMEGQAQISMPPAKQAPSTSRALLFTSPSLGHQQDNHAAAGQSKAAFSSHEAIRAQQTQTDTGQESQLEHDEHGQSSGVGHLGGGTALANVDEAAEPNGPPVPPSTSVMHPPAVSSDEPAEEIQSLQVDEDRQSQQQALPVVQGGPFSTLQISLQGGATSTPTVMSLQLGPEGPIAAAGLQNTQGGAPAAGHTDAGPFCARLESQPSRDAAPQQPTDVPQHSHPDEEDDSAAPEARHDTFQQHERVGIPCTSSPALPGAAVEAPQLHKHCADAADSCTQNQSRPLATPSKFMLPASAPNHACAGLNPLRDPIYSPLNASMWRSQVHPIPGPLPQSVWRHQPQASPFLFCHPVLVPSQPPAAHPAHQPCPAGQSLAMAQMPLRIMMSRQQHVAATGSRLQSEAHWRRQSDGCEELGAQRQPAVQKPVDQYQSSETGLLLDSQRTADGRQRSPSRPAQQHADVHPASVCGAVHDVSHPVPKQHQQMSSKPGSGGATCIGHKDSGGAHETLKLAMQLAQHLPRSEIDRLLKHAQHSQTNPSQKSQQQPSDDPSALDPPACGSRLHHAKTRQSRSGTRRQRQNQADGSSAAATCTRSWNPSSAGNEQCALDLLAAASHLADSADESDQDAHPS</sequence>
<feature type="region of interest" description="Disordered" evidence="1">
    <location>
        <begin position="28"/>
        <end position="69"/>
    </location>
</feature>
<feature type="compositionally biased region" description="Basic residues" evidence="1">
    <location>
        <begin position="726"/>
        <end position="743"/>
    </location>
</feature>
<feature type="region of interest" description="Disordered" evidence="1">
    <location>
        <begin position="695"/>
        <end position="766"/>
    </location>
</feature>
<feature type="compositionally biased region" description="Polar residues" evidence="1">
    <location>
        <begin position="747"/>
        <end position="766"/>
    </location>
</feature>
<evidence type="ECO:0000256" key="1">
    <source>
        <dbReference type="SAM" id="MobiDB-lite"/>
    </source>
</evidence>
<feature type="compositionally biased region" description="Basic and acidic residues" evidence="1">
    <location>
        <begin position="566"/>
        <end position="575"/>
    </location>
</feature>
<gene>
    <name evidence="2" type="ORF">WJX74_003906</name>
</gene>
<reference evidence="2 3" key="1">
    <citation type="journal article" date="2024" name="Nat. Commun.">
        <title>Phylogenomics reveals the evolutionary origins of lichenization in chlorophyte algae.</title>
        <authorList>
            <person name="Puginier C."/>
            <person name="Libourel C."/>
            <person name="Otte J."/>
            <person name="Skaloud P."/>
            <person name="Haon M."/>
            <person name="Grisel S."/>
            <person name="Petersen M."/>
            <person name="Berrin J.G."/>
            <person name="Delaux P.M."/>
            <person name="Dal Grande F."/>
            <person name="Keller J."/>
        </authorList>
    </citation>
    <scope>NUCLEOTIDE SEQUENCE [LARGE SCALE GENOMIC DNA]</scope>
    <source>
        <strain evidence="2 3">SAG 2145</strain>
    </source>
</reference>
<feature type="compositionally biased region" description="Polar residues" evidence="1">
    <location>
        <begin position="221"/>
        <end position="232"/>
    </location>
</feature>
<feature type="region of interest" description="Disordered" evidence="1">
    <location>
        <begin position="134"/>
        <end position="163"/>
    </location>
</feature>
<organism evidence="2 3">
    <name type="scientific">Apatococcus lobatus</name>
    <dbReference type="NCBI Taxonomy" id="904363"/>
    <lineage>
        <taxon>Eukaryota</taxon>
        <taxon>Viridiplantae</taxon>
        <taxon>Chlorophyta</taxon>
        <taxon>core chlorophytes</taxon>
        <taxon>Trebouxiophyceae</taxon>
        <taxon>Chlorellales</taxon>
        <taxon>Chlorellaceae</taxon>
        <taxon>Apatococcus</taxon>
    </lineage>
</organism>
<dbReference type="Proteomes" id="UP001438707">
    <property type="component" value="Unassembled WGS sequence"/>
</dbReference>
<dbReference type="AlphaFoldDB" id="A0AAW1RZT2"/>
<keyword evidence="3" id="KW-1185">Reference proteome</keyword>
<comment type="caution">
    <text evidence="2">The sequence shown here is derived from an EMBL/GenBank/DDBJ whole genome shotgun (WGS) entry which is preliminary data.</text>
</comment>
<dbReference type="EMBL" id="JALJOS010000005">
    <property type="protein sequence ID" value="KAK9838817.1"/>
    <property type="molecule type" value="Genomic_DNA"/>
</dbReference>
<evidence type="ECO:0000313" key="2">
    <source>
        <dbReference type="EMBL" id="KAK9838817.1"/>
    </source>
</evidence>
<feature type="compositionally biased region" description="Pro residues" evidence="1">
    <location>
        <begin position="146"/>
        <end position="155"/>
    </location>
</feature>
<feature type="compositionally biased region" description="Low complexity" evidence="1">
    <location>
        <begin position="699"/>
        <end position="721"/>
    </location>
</feature>
<protein>
    <submittedName>
        <fullName evidence="2">Uncharacterized protein</fullName>
    </submittedName>
</protein>
<name>A0AAW1RZT2_9CHLO</name>
<feature type="region of interest" description="Disordered" evidence="1">
    <location>
        <begin position="558"/>
        <end position="627"/>
    </location>
</feature>